<reference evidence="2 3" key="1">
    <citation type="submission" date="2019-08" db="EMBL/GenBank/DDBJ databases">
        <title>Antarcticibacterium arcticum sp. nov., a bacterium isolated from marine sediment of the Canadian Beaufort Sea.</title>
        <authorList>
            <person name="Lee Y.M."/>
            <person name="Baek K."/>
            <person name="Lee D.-H."/>
            <person name="Shin S.C."/>
            <person name="Jin Y.K."/>
            <person name="Park Y."/>
        </authorList>
    </citation>
    <scope>NUCLEOTIDE SEQUENCE [LARGE SCALE GENOMIC DNA]</scope>
    <source>
        <strain evidence="2 3">PAMC 28998</strain>
    </source>
</reference>
<dbReference type="Pfam" id="PF09423">
    <property type="entry name" value="PhoD"/>
    <property type="match status" value="1"/>
</dbReference>
<dbReference type="CDD" id="cd07389">
    <property type="entry name" value="MPP_PhoD"/>
    <property type="match status" value="1"/>
</dbReference>
<dbReference type="Proteomes" id="UP000321954">
    <property type="component" value="Chromosome"/>
</dbReference>
<proteinExistence type="predicted"/>
<dbReference type="InterPro" id="IPR038607">
    <property type="entry name" value="PhoD-like_sf"/>
</dbReference>
<dbReference type="Gene3D" id="3.60.21.70">
    <property type="entry name" value="PhoD-like phosphatase"/>
    <property type="match status" value="1"/>
</dbReference>
<accession>A0A5B8YIF8</accession>
<dbReference type="OrthoDB" id="9763616at2"/>
<dbReference type="AlphaFoldDB" id="A0A5B8YIF8"/>
<dbReference type="InterPro" id="IPR029052">
    <property type="entry name" value="Metallo-depent_PP-like"/>
</dbReference>
<evidence type="ECO:0000259" key="1">
    <source>
        <dbReference type="Pfam" id="PF09423"/>
    </source>
</evidence>
<evidence type="ECO:0000313" key="3">
    <source>
        <dbReference type="Proteomes" id="UP000321954"/>
    </source>
</evidence>
<feature type="domain" description="PhoD-like phosphatase metallophosphatase" evidence="1">
    <location>
        <begin position="60"/>
        <end position="279"/>
    </location>
</feature>
<dbReference type="InterPro" id="IPR018946">
    <property type="entry name" value="PhoD-like_MPP"/>
</dbReference>
<name>A0A5B8YIF8_9FLAO</name>
<sequence length="353" mass="40124">MKQILRLSLLFLLVNSCGTSKPAEKQEGIINEKTSVDAPSKSSDFIIAFGSCNRQDLPQPLWESIVENNPDLFIWGGDNVYADTADMQQLENDYETQKANAGYQKLLASTEILATWDDHDYGQNNGGTNWEFKKESQQKFLDFLDVPVNDLRREREGVYHSKLYTTPKGSVKVIVLDTRYFRSDLTMSETPGKRYEPDPEGTILGEAQWTWLEQELKDSRADFNILVSSIQILAAEHGFETWGNFPLEVVKLEDLIASSGAQNVVILTGDRHISEFSRKQVKGLKYALVDFTSSGLTHTYTGFTGEPNQYRTGEVVSDLSFGLLFIDFDSRSIRMEMRGKENILQQEHLEKYK</sequence>
<dbReference type="PANTHER" id="PTHR33987">
    <property type="entry name" value="CALCINEURIN-LIKE METALLO-PHOSPHOESTERASE SUPERFAMILY PROTEIN"/>
    <property type="match status" value="1"/>
</dbReference>
<gene>
    <name evidence="2" type="ORF">FK178_06610</name>
</gene>
<dbReference type="RefSeq" id="WP_146832483.1">
    <property type="nucleotide sequence ID" value="NZ_CP042476.1"/>
</dbReference>
<protein>
    <submittedName>
        <fullName evidence="2">Alkaline phosphatase family protein</fullName>
    </submittedName>
</protein>
<dbReference type="EMBL" id="CP042476">
    <property type="protein sequence ID" value="QED37411.1"/>
    <property type="molecule type" value="Genomic_DNA"/>
</dbReference>
<evidence type="ECO:0000313" key="2">
    <source>
        <dbReference type="EMBL" id="QED37411.1"/>
    </source>
</evidence>
<dbReference type="SUPFAM" id="SSF56300">
    <property type="entry name" value="Metallo-dependent phosphatases"/>
    <property type="match status" value="1"/>
</dbReference>
<dbReference type="PANTHER" id="PTHR33987:SF1">
    <property type="entry name" value="CALCINEURIN-LIKE METALLO-PHOSPHOESTERASE SUPERFAMILY PROTEIN"/>
    <property type="match status" value="1"/>
</dbReference>
<organism evidence="2 3">
    <name type="scientific">Antarcticibacterium arcticum</name>
    <dbReference type="NCBI Taxonomy" id="2585771"/>
    <lineage>
        <taxon>Bacteria</taxon>
        <taxon>Pseudomonadati</taxon>
        <taxon>Bacteroidota</taxon>
        <taxon>Flavobacteriia</taxon>
        <taxon>Flavobacteriales</taxon>
        <taxon>Flavobacteriaceae</taxon>
        <taxon>Antarcticibacterium</taxon>
    </lineage>
</organism>
<dbReference type="KEGG" id="anp:FK178_06610"/>
<keyword evidence="3" id="KW-1185">Reference proteome</keyword>